<dbReference type="GO" id="GO:0005634">
    <property type="term" value="C:nucleus"/>
    <property type="evidence" value="ECO:0007669"/>
    <property type="project" value="UniProtKB-SubCell"/>
</dbReference>
<keyword evidence="4 7" id="KW-0863">Zinc-finger</keyword>
<evidence type="ECO:0000313" key="10">
    <source>
        <dbReference type="Proteomes" id="UP001162162"/>
    </source>
</evidence>
<evidence type="ECO:0000259" key="8">
    <source>
        <dbReference type="PROSITE" id="PS50157"/>
    </source>
</evidence>
<dbReference type="Gene3D" id="3.30.160.60">
    <property type="entry name" value="Classic Zinc Finger"/>
    <property type="match status" value="2"/>
</dbReference>
<keyword evidence="10" id="KW-1185">Reference proteome</keyword>
<dbReference type="EMBL" id="JAPWTK010000275">
    <property type="protein sequence ID" value="KAJ8943830.1"/>
    <property type="molecule type" value="Genomic_DNA"/>
</dbReference>
<dbReference type="PANTHER" id="PTHR24406">
    <property type="entry name" value="TRANSCRIPTIONAL REPRESSOR CTCFL-RELATED"/>
    <property type="match status" value="1"/>
</dbReference>
<evidence type="ECO:0000256" key="4">
    <source>
        <dbReference type="ARBA" id="ARBA00022771"/>
    </source>
</evidence>
<dbReference type="GO" id="GO:0008270">
    <property type="term" value="F:zinc ion binding"/>
    <property type="evidence" value="ECO:0007669"/>
    <property type="project" value="UniProtKB-KW"/>
</dbReference>
<evidence type="ECO:0000256" key="6">
    <source>
        <dbReference type="ARBA" id="ARBA00023242"/>
    </source>
</evidence>
<keyword evidence="6" id="KW-0539">Nucleus</keyword>
<evidence type="ECO:0000256" key="7">
    <source>
        <dbReference type="PROSITE-ProRule" id="PRU00042"/>
    </source>
</evidence>
<evidence type="ECO:0000256" key="3">
    <source>
        <dbReference type="ARBA" id="ARBA00022737"/>
    </source>
</evidence>
<evidence type="ECO:0000256" key="5">
    <source>
        <dbReference type="ARBA" id="ARBA00022833"/>
    </source>
</evidence>
<sequence>MEGQFQCEVCNQGFVTNQEYNNHVGAKHRASTHVCSVCGRSCYDKAALQGHMARHAKDYGKNQNIRCELCNKTFLQEKYLKHHFLRMHKNGGQRFVCDHCGKKLANYIHVYFLPVHTYATDRDK</sequence>
<keyword evidence="3" id="KW-0677">Repeat</keyword>
<dbReference type="SMART" id="SM00355">
    <property type="entry name" value="ZnF_C2H2"/>
    <property type="match status" value="3"/>
</dbReference>
<gene>
    <name evidence="9" type="ORF">NQ318_020902</name>
</gene>
<name>A0AAV8XXJ9_9CUCU</name>
<keyword evidence="5" id="KW-0862">Zinc</keyword>
<evidence type="ECO:0000313" key="9">
    <source>
        <dbReference type="EMBL" id="KAJ8943830.1"/>
    </source>
</evidence>
<feature type="domain" description="C2H2-type" evidence="8">
    <location>
        <begin position="65"/>
        <end position="93"/>
    </location>
</feature>
<dbReference type="InterPro" id="IPR036236">
    <property type="entry name" value="Znf_C2H2_sf"/>
</dbReference>
<comment type="subcellular location">
    <subcellularLocation>
        <location evidence="1">Nucleus</location>
    </subcellularLocation>
</comment>
<dbReference type="InterPro" id="IPR013087">
    <property type="entry name" value="Znf_C2H2_type"/>
</dbReference>
<reference evidence="9" key="1">
    <citation type="journal article" date="2023" name="Insect Mol. Biol.">
        <title>Genome sequencing provides insights into the evolution of gene families encoding plant cell wall-degrading enzymes in longhorned beetles.</title>
        <authorList>
            <person name="Shin N.R."/>
            <person name="Okamura Y."/>
            <person name="Kirsch R."/>
            <person name="Pauchet Y."/>
        </authorList>
    </citation>
    <scope>NUCLEOTIDE SEQUENCE</scope>
    <source>
        <strain evidence="9">AMC_N1</strain>
    </source>
</reference>
<dbReference type="InterPro" id="IPR050888">
    <property type="entry name" value="ZnF_C2H2-type_TF"/>
</dbReference>
<feature type="domain" description="C2H2-type" evidence="8">
    <location>
        <begin position="5"/>
        <end position="33"/>
    </location>
</feature>
<accession>A0AAV8XXJ9</accession>
<dbReference type="PROSITE" id="PS50157">
    <property type="entry name" value="ZINC_FINGER_C2H2_2"/>
    <property type="match status" value="3"/>
</dbReference>
<dbReference type="AlphaFoldDB" id="A0AAV8XXJ9"/>
<dbReference type="Proteomes" id="UP001162162">
    <property type="component" value="Unassembled WGS sequence"/>
</dbReference>
<comment type="caution">
    <text evidence="9">The sequence shown here is derived from an EMBL/GenBank/DDBJ whole genome shotgun (WGS) entry which is preliminary data.</text>
</comment>
<evidence type="ECO:0000256" key="2">
    <source>
        <dbReference type="ARBA" id="ARBA00022723"/>
    </source>
</evidence>
<feature type="domain" description="C2H2-type" evidence="8">
    <location>
        <begin position="33"/>
        <end position="60"/>
    </location>
</feature>
<organism evidence="9 10">
    <name type="scientific">Aromia moschata</name>
    <dbReference type="NCBI Taxonomy" id="1265417"/>
    <lineage>
        <taxon>Eukaryota</taxon>
        <taxon>Metazoa</taxon>
        <taxon>Ecdysozoa</taxon>
        <taxon>Arthropoda</taxon>
        <taxon>Hexapoda</taxon>
        <taxon>Insecta</taxon>
        <taxon>Pterygota</taxon>
        <taxon>Neoptera</taxon>
        <taxon>Endopterygota</taxon>
        <taxon>Coleoptera</taxon>
        <taxon>Polyphaga</taxon>
        <taxon>Cucujiformia</taxon>
        <taxon>Chrysomeloidea</taxon>
        <taxon>Cerambycidae</taxon>
        <taxon>Cerambycinae</taxon>
        <taxon>Callichromatini</taxon>
        <taxon>Aromia</taxon>
    </lineage>
</organism>
<evidence type="ECO:0000256" key="1">
    <source>
        <dbReference type="ARBA" id="ARBA00004123"/>
    </source>
</evidence>
<dbReference type="PROSITE" id="PS00028">
    <property type="entry name" value="ZINC_FINGER_C2H2_1"/>
    <property type="match status" value="3"/>
</dbReference>
<dbReference type="SUPFAM" id="SSF57667">
    <property type="entry name" value="beta-beta-alpha zinc fingers"/>
    <property type="match status" value="2"/>
</dbReference>
<protein>
    <recommendedName>
        <fullName evidence="8">C2H2-type domain-containing protein</fullName>
    </recommendedName>
</protein>
<keyword evidence="2" id="KW-0479">Metal-binding</keyword>
<dbReference type="Pfam" id="PF13894">
    <property type="entry name" value="zf-C2H2_4"/>
    <property type="match status" value="1"/>
</dbReference>
<proteinExistence type="predicted"/>
<dbReference type="Pfam" id="PF00096">
    <property type="entry name" value="zf-C2H2"/>
    <property type="match status" value="1"/>
</dbReference>